<dbReference type="Pfam" id="PF10912">
    <property type="entry name" value="Glam1"/>
    <property type="match status" value="1"/>
</dbReference>
<evidence type="ECO:0000256" key="1">
    <source>
        <dbReference type="SAM" id="Phobius"/>
    </source>
</evidence>
<feature type="transmembrane region" description="Helical" evidence="1">
    <location>
        <begin position="66"/>
        <end position="86"/>
    </location>
</feature>
<keyword evidence="1" id="KW-1133">Transmembrane helix</keyword>
<organism evidence="2 3">
    <name type="scientific">Caenorhabditis tropicalis</name>
    <dbReference type="NCBI Taxonomy" id="1561998"/>
    <lineage>
        <taxon>Eukaryota</taxon>
        <taxon>Metazoa</taxon>
        <taxon>Ecdysozoa</taxon>
        <taxon>Nematoda</taxon>
        <taxon>Chromadorea</taxon>
        <taxon>Rhabditida</taxon>
        <taxon>Rhabditina</taxon>
        <taxon>Rhabditomorpha</taxon>
        <taxon>Rhabditoidea</taxon>
        <taxon>Rhabditidae</taxon>
        <taxon>Peloderinae</taxon>
        <taxon>Caenorhabditis</taxon>
    </lineage>
</organism>
<proteinExistence type="predicted"/>
<dbReference type="WBParaSite" id="Csp11.Scaffold629.g10248.t2">
    <property type="protein sequence ID" value="Csp11.Scaffold629.g10248.t2"/>
    <property type="gene ID" value="Csp11.Scaffold629.g10248"/>
</dbReference>
<evidence type="ECO:0000313" key="2">
    <source>
        <dbReference type="Proteomes" id="UP000095282"/>
    </source>
</evidence>
<dbReference type="eggNOG" id="ENOG502THQA">
    <property type="taxonomic scope" value="Eukaryota"/>
</dbReference>
<accession>A0A1I7TNP5</accession>
<dbReference type="PANTHER" id="PTHR35013:SF3">
    <property type="entry name" value="TRANSMEMBRANE PROTEIN"/>
    <property type="match status" value="1"/>
</dbReference>
<protein>
    <submittedName>
        <fullName evidence="3">MARVEL domain-containing protein</fullName>
    </submittedName>
</protein>
<reference evidence="3" key="1">
    <citation type="submission" date="2016-11" db="UniProtKB">
        <authorList>
            <consortium name="WormBaseParasite"/>
        </authorList>
    </citation>
    <scope>IDENTIFICATION</scope>
</reference>
<feature type="transmembrane region" description="Helical" evidence="1">
    <location>
        <begin position="34"/>
        <end position="54"/>
    </location>
</feature>
<keyword evidence="1" id="KW-0472">Membrane</keyword>
<name>A0A1I7TNP5_9PELO</name>
<feature type="transmembrane region" description="Helical" evidence="1">
    <location>
        <begin position="93"/>
        <end position="118"/>
    </location>
</feature>
<dbReference type="Proteomes" id="UP000095282">
    <property type="component" value="Unplaced"/>
</dbReference>
<sequence>MPAEPEGKFRMIQGYVSKKISPFIERAQRFVPGIMLQLFAFCKFAIVLYCVFQIPMNKDDPATVPFTIPVTVTILCINAVLLLAAASQDFCSLIISLIMTFFLSAIYIFLLVIGPVFVTSFFASDVAKHSTIPREFRIFSDYINYNSNQEKLFKNGIKTGFSVETVLLFLVAVTLLQFSLIKSTLYAKLDQLKREKQEKEKRNSVYLI</sequence>
<dbReference type="AlphaFoldDB" id="A0A1I7TNP5"/>
<dbReference type="PANTHER" id="PTHR35013">
    <property type="entry name" value="PROTEIN CBG22618-RELATED"/>
    <property type="match status" value="1"/>
</dbReference>
<keyword evidence="2" id="KW-1185">Reference proteome</keyword>
<feature type="transmembrane region" description="Helical" evidence="1">
    <location>
        <begin position="166"/>
        <end position="187"/>
    </location>
</feature>
<dbReference type="InterPro" id="IPR024483">
    <property type="entry name" value="Glam1"/>
</dbReference>
<keyword evidence="1" id="KW-0812">Transmembrane</keyword>
<evidence type="ECO:0000313" key="3">
    <source>
        <dbReference type="WBParaSite" id="Csp11.Scaffold629.g10248.t2"/>
    </source>
</evidence>